<evidence type="ECO:0000313" key="2">
    <source>
        <dbReference type="EMBL" id="PMQ21630.1"/>
    </source>
</evidence>
<gene>
    <name evidence="2" type="ORF">CIK84_08900</name>
</gene>
<comment type="caution">
    <text evidence="2">The sequence shown here is derived from an EMBL/GenBank/DDBJ whole genome shotgun (WGS) entry which is preliminary data.</text>
</comment>
<proteinExistence type="predicted"/>
<dbReference type="AlphaFoldDB" id="A0A2N7S668"/>
<evidence type="ECO:0000259" key="1">
    <source>
        <dbReference type="Pfam" id="PF23931"/>
    </source>
</evidence>
<sequence>MSLWDETAEAIEAAKKAGIITDMDKGAVETVLRLAERMEDPDFPVIDGRFDNVTESLFFKACDSLGLTPAGRKKLDVKEQKKGGKLAQLRAVNGGANGGQRAG</sequence>
<evidence type="ECO:0000313" key="3">
    <source>
        <dbReference type="Proteomes" id="UP000235739"/>
    </source>
</evidence>
<dbReference type="Pfam" id="PF23931">
    <property type="entry name" value="Terminase_6"/>
    <property type="match status" value="1"/>
</dbReference>
<dbReference type="Proteomes" id="UP000235739">
    <property type="component" value="Unassembled WGS sequence"/>
</dbReference>
<dbReference type="InterPro" id="IPR057630">
    <property type="entry name" value="Terminase_6"/>
</dbReference>
<feature type="domain" description="Terminase small subunit actinomycetes phage-type" evidence="1">
    <location>
        <begin position="12"/>
        <end position="92"/>
    </location>
</feature>
<organism evidence="2 3">
    <name type="scientific">Glutamicibacter arilaitensis</name>
    <dbReference type="NCBI Taxonomy" id="256701"/>
    <lineage>
        <taxon>Bacteria</taxon>
        <taxon>Bacillati</taxon>
        <taxon>Actinomycetota</taxon>
        <taxon>Actinomycetes</taxon>
        <taxon>Micrococcales</taxon>
        <taxon>Micrococcaceae</taxon>
        <taxon>Glutamicibacter</taxon>
    </lineage>
</organism>
<dbReference type="EMBL" id="PNQX01000001">
    <property type="protein sequence ID" value="PMQ21630.1"/>
    <property type="molecule type" value="Genomic_DNA"/>
</dbReference>
<accession>A0A2N7S668</accession>
<dbReference type="RefSeq" id="WP_102598111.1">
    <property type="nucleotide sequence ID" value="NZ_JBQDJG010000011.1"/>
</dbReference>
<protein>
    <recommendedName>
        <fullName evidence="1">Terminase small subunit actinomycetes phage-type domain-containing protein</fullName>
    </recommendedName>
</protein>
<name>A0A2N7S668_9MICC</name>
<reference evidence="2 3" key="1">
    <citation type="journal article" date="2017" name="Elife">
        <title>Extensive horizontal gene transfer in cheese-associated bacteria.</title>
        <authorList>
            <person name="Bonham K.S."/>
            <person name="Wolfe B.E."/>
            <person name="Dutton R.J."/>
        </authorList>
    </citation>
    <scope>NUCLEOTIDE SEQUENCE [LARGE SCALE GENOMIC DNA]</scope>
    <source>
        <strain evidence="2 3">JB182</strain>
    </source>
</reference>